<comment type="caution">
    <text evidence="2">The sequence shown here is derived from an EMBL/GenBank/DDBJ whole genome shotgun (WGS) entry which is preliminary data.</text>
</comment>
<accession>A0ABD0YNP6</accession>
<keyword evidence="3" id="KW-1185">Reference proteome</keyword>
<sequence length="107" mass="11114">MGDGELDGLHKAVGVQPRPLHQPETSPARIATGSDTGRDAGGSGEIHSAVGPEGFQFPVSGMRYGRSLAKENSVGKVGTADKAPNPPASRVRCTSTDDAHRHLILDC</sequence>
<evidence type="ECO:0000256" key="1">
    <source>
        <dbReference type="SAM" id="MobiDB-lite"/>
    </source>
</evidence>
<name>A0ABD0YNP6_9HEMI</name>
<reference evidence="2 3" key="1">
    <citation type="submission" date="2024-07" db="EMBL/GenBank/DDBJ databases">
        <title>Chromosome-level genome assembly of the water stick insect Ranatra chinensis (Heteroptera: Nepidae).</title>
        <authorList>
            <person name="Liu X."/>
        </authorList>
    </citation>
    <scope>NUCLEOTIDE SEQUENCE [LARGE SCALE GENOMIC DNA]</scope>
    <source>
        <strain evidence="2">Cailab_2021Rc</strain>
        <tissue evidence="2">Muscle</tissue>
    </source>
</reference>
<evidence type="ECO:0000313" key="3">
    <source>
        <dbReference type="Proteomes" id="UP001558652"/>
    </source>
</evidence>
<dbReference type="EMBL" id="JBFDAA010000017">
    <property type="protein sequence ID" value="KAL1116855.1"/>
    <property type="molecule type" value="Genomic_DNA"/>
</dbReference>
<protein>
    <submittedName>
        <fullName evidence="2">Uncharacterized protein</fullName>
    </submittedName>
</protein>
<dbReference type="Proteomes" id="UP001558652">
    <property type="component" value="Unassembled WGS sequence"/>
</dbReference>
<proteinExistence type="predicted"/>
<organism evidence="2 3">
    <name type="scientific">Ranatra chinensis</name>
    <dbReference type="NCBI Taxonomy" id="642074"/>
    <lineage>
        <taxon>Eukaryota</taxon>
        <taxon>Metazoa</taxon>
        <taxon>Ecdysozoa</taxon>
        <taxon>Arthropoda</taxon>
        <taxon>Hexapoda</taxon>
        <taxon>Insecta</taxon>
        <taxon>Pterygota</taxon>
        <taxon>Neoptera</taxon>
        <taxon>Paraneoptera</taxon>
        <taxon>Hemiptera</taxon>
        <taxon>Heteroptera</taxon>
        <taxon>Panheteroptera</taxon>
        <taxon>Nepomorpha</taxon>
        <taxon>Nepidae</taxon>
        <taxon>Ranatrinae</taxon>
        <taxon>Ranatra</taxon>
    </lineage>
</organism>
<evidence type="ECO:0000313" key="2">
    <source>
        <dbReference type="EMBL" id="KAL1116855.1"/>
    </source>
</evidence>
<feature type="region of interest" description="Disordered" evidence="1">
    <location>
        <begin position="1"/>
        <end position="55"/>
    </location>
</feature>
<dbReference type="AlphaFoldDB" id="A0ABD0YNP6"/>
<feature type="region of interest" description="Disordered" evidence="1">
    <location>
        <begin position="71"/>
        <end position="95"/>
    </location>
</feature>
<gene>
    <name evidence="2" type="ORF">AAG570_005324</name>
</gene>